<organism evidence="5 6">
    <name type="scientific">Microbulbifer flavimaris</name>
    <dbReference type="NCBI Taxonomy" id="1781068"/>
    <lineage>
        <taxon>Bacteria</taxon>
        <taxon>Pseudomonadati</taxon>
        <taxon>Pseudomonadota</taxon>
        <taxon>Gammaproteobacteria</taxon>
        <taxon>Cellvibrionales</taxon>
        <taxon>Microbulbiferaceae</taxon>
        <taxon>Microbulbifer</taxon>
    </lineage>
</organism>
<proteinExistence type="predicted"/>
<dbReference type="PANTHER" id="PTHR33154:SF28">
    <property type="entry name" value="HTH-TYPE TRANSCRIPTIONAL REGULATOR YGAV-RELATED"/>
    <property type="match status" value="1"/>
</dbReference>
<gene>
    <name evidence="5" type="ORF">AWR36_014680</name>
</gene>
<dbReference type="PRINTS" id="PR00778">
    <property type="entry name" value="HTHARSR"/>
</dbReference>
<dbReference type="InterPro" id="IPR001845">
    <property type="entry name" value="HTH_ArsR_DNA-bd_dom"/>
</dbReference>
<keyword evidence="6" id="KW-1185">Reference proteome</keyword>
<dbReference type="Proteomes" id="UP000218427">
    <property type="component" value="Unassembled WGS sequence"/>
</dbReference>
<dbReference type="SMART" id="SM00418">
    <property type="entry name" value="HTH_ARSR"/>
    <property type="match status" value="1"/>
</dbReference>
<keyword evidence="2" id="KW-0238">DNA-binding</keyword>
<comment type="caution">
    <text evidence="5">The sequence shown here is derived from an EMBL/GenBank/DDBJ whole genome shotgun (WGS) entry which is preliminary data.</text>
</comment>
<dbReference type="InterPro" id="IPR011991">
    <property type="entry name" value="ArsR-like_HTH"/>
</dbReference>
<dbReference type="InterPro" id="IPR036390">
    <property type="entry name" value="WH_DNA-bd_sf"/>
</dbReference>
<accession>A0ABX4HW72</accession>
<dbReference type="Gene3D" id="1.10.10.10">
    <property type="entry name" value="Winged helix-like DNA-binding domain superfamily/Winged helix DNA-binding domain"/>
    <property type="match status" value="1"/>
</dbReference>
<evidence type="ECO:0000259" key="4">
    <source>
        <dbReference type="PROSITE" id="PS50987"/>
    </source>
</evidence>
<evidence type="ECO:0000313" key="5">
    <source>
        <dbReference type="EMBL" id="PCO04355.1"/>
    </source>
</evidence>
<protein>
    <submittedName>
        <fullName evidence="5">Transcriptional regulator</fullName>
    </submittedName>
</protein>
<dbReference type="PROSITE" id="PS50987">
    <property type="entry name" value="HTH_ARSR_2"/>
    <property type="match status" value="1"/>
</dbReference>
<evidence type="ECO:0000256" key="1">
    <source>
        <dbReference type="ARBA" id="ARBA00023015"/>
    </source>
</evidence>
<keyword evidence="3" id="KW-0804">Transcription</keyword>
<dbReference type="RefSeq" id="WP_067086785.1">
    <property type="nucleotide sequence ID" value="NZ_LRFG02000006.1"/>
</dbReference>
<dbReference type="InterPro" id="IPR036388">
    <property type="entry name" value="WH-like_DNA-bd_sf"/>
</dbReference>
<dbReference type="CDD" id="cd00090">
    <property type="entry name" value="HTH_ARSR"/>
    <property type="match status" value="1"/>
</dbReference>
<reference evidence="5" key="1">
    <citation type="submission" date="2017-08" db="EMBL/GenBank/DDBJ databases">
        <title>Microbulbifer marisrubri sp. nov., a halophilic alphaproteobacterium isolated from marine sediment of the Yellow Sea, China.</title>
        <authorList>
            <person name="Zhang G."/>
            <person name="Xiong Q."/>
        </authorList>
    </citation>
    <scope>NUCLEOTIDE SEQUENCE [LARGE SCALE GENOMIC DNA]</scope>
    <source>
        <strain evidence="5">WRN-8</strain>
    </source>
</reference>
<dbReference type="InterPro" id="IPR051081">
    <property type="entry name" value="HTH_MetalResp_TranReg"/>
</dbReference>
<evidence type="ECO:0000256" key="2">
    <source>
        <dbReference type="ARBA" id="ARBA00023125"/>
    </source>
</evidence>
<dbReference type="EMBL" id="LRFG02000006">
    <property type="protein sequence ID" value="PCO04355.1"/>
    <property type="molecule type" value="Genomic_DNA"/>
</dbReference>
<evidence type="ECO:0000256" key="3">
    <source>
        <dbReference type="ARBA" id="ARBA00023163"/>
    </source>
</evidence>
<dbReference type="SUPFAM" id="SSF46785">
    <property type="entry name" value="Winged helix' DNA-binding domain"/>
    <property type="match status" value="1"/>
</dbReference>
<name>A0ABX4HW72_9GAMM</name>
<dbReference type="NCBIfam" id="NF033788">
    <property type="entry name" value="HTH_metalloreg"/>
    <property type="match status" value="1"/>
</dbReference>
<dbReference type="PANTHER" id="PTHR33154">
    <property type="entry name" value="TRANSCRIPTIONAL REGULATOR, ARSR FAMILY"/>
    <property type="match status" value="1"/>
</dbReference>
<sequence>MPDTSEISLDKMRASADTASAMLRSLGNQDRLLLLCQLSQEELCVGDLEERLDIRQPSLSQQLGVLRREGLVATRREGKHVYYRVADQRVLALLQTLYELYCAE</sequence>
<evidence type="ECO:0000313" key="6">
    <source>
        <dbReference type="Proteomes" id="UP000218427"/>
    </source>
</evidence>
<feature type="domain" description="HTH arsR-type" evidence="4">
    <location>
        <begin position="9"/>
        <end position="104"/>
    </location>
</feature>
<dbReference type="Pfam" id="PF01022">
    <property type="entry name" value="HTH_5"/>
    <property type="match status" value="1"/>
</dbReference>
<keyword evidence="1" id="KW-0805">Transcription regulation</keyword>